<feature type="transmembrane region" description="Helical" evidence="1">
    <location>
        <begin position="77"/>
        <end position="97"/>
    </location>
</feature>
<reference evidence="2 3" key="1">
    <citation type="submission" date="2016-03" db="EMBL/GenBank/DDBJ databases">
        <title>Niastella vici sp. nov., isolated from farmland soil.</title>
        <authorList>
            <person name="Chen L."/>
            <person name="Wang D."/>
            <person name="Yang S."/>
            <person name="Wang G."/>
        </authorList>
    </citation>
    <scope>NUCLEOTIDE SEQUENCE [LARGE SCALE GENOMIC DNA]</scope>
    <source>
        <strain evidence="2 3">DJ57</strain>
    </source>
</reference>
<dbReference type="AlphaFoldDB" id="A0A1V9FKV6"/>
<feature type="transmembrane region" description="Helical" evidence="1">
    <location>
        <begin position="6"/>
        <end position="28"/>
    </location>
</feature>
<sequence>MAVPIAILDIALTVIPFLFFIIPFLIFTRVFKKRYNWKNLFRLFIIIKLQFIPIFILLFLLAQSVTEESLYLITDNFIWLIWIALIITFPSIINIAFWKKAIWILVNYLFFLLTISLLAFSMERLDKTGRMFSKLSIISPNTEYSLFESKGLYSPLLFDDRHYFVLAQIQYDSSISLSKTQFVNSEFRLSFLKTEIKKLESTMKIIDSLSNPNGMKRNAVNKKADVSYEIKEFSFPFLDSFRNDLNSKFSLLLAETMKMKDSSKFESNREYFNILTDYLKLYELSYTDSNEINKIIKTSTIESTIRFDANDIGVMFKVDSTYYGATKKKLQLVESNFADRKSNSTFLFDVLFFPFDLFVEKLE</sequence>
<evidence type="ECO:0000256" key="1">
    <source>
        <dbReference type="SAM" id="Phobius"/>
    </source>
</evidence>
<protein>
    <submittedName>
        <fullName evidence="2">Uncharacterized protein</fullName>
    </submittedName>
</protein>
<keyword evidence="1" id="KW-0812">Transmembrane</keyword>
<dbReference type="Proteomes" id="UP000192796">
    <property type="component" value="Unassembled WGS sequence"/>
</dbReference>
<feature type="transmembrane region" description="Helical" evidence="1">
    <location>
        <begin position="104"/>
        <end position="122"/>
    </location>
</feature>
<organism evidence="2 3">
    <name type="scientific">Niastella vici</name>
    <dbReference type="NCBI Taxonomy" id="1703345"/>
    <lineage>
        <taxon>Bacteria</taxon>
        <taxon>Pseudomonadati</taxon>
        <taxon>Bacteroidota</taxon>
        <taxon>Chitinophagia</taxon>
        <taxon>Chitinophagales</taxon>
        <taxon>Chitinophagaceae</taxon>
        <taxon>Niastella</taxon>
    </lineage>
</organism>
<proteinExistence type="predicted"/>
<keyword evidence="1" id="KW-1133">Transmembrane helix</keyword>
<evidence type="ECO:0000313" key="3">
    <source>
        <dbReference type="Proteomes" id="UP000192796"/>
    </source>
</evidence>
<comment type="caution">
    <text evidence="2">The sequence shown here is derived from an EMBL/GenBank/DDBJ whole genome shotgun (WGS) entry which is preliminary data.</text>
</comment>
<gene>
    <name evidence="2" type="ORF">A3860_39290</name>
</gene>
<feature type="transmembrane region" description="Helical" evidence="1">
    <location>
        <begin position="40"/>
        <end position="65"/>
    </location>
</feature>
<keyword evidence="1" id="KW-0472">Membrane</keyword>
<keyword evidence="3" id="KW-1185">Reference proteome</keyword>
<accession>A0A1V9FKV6</accession>
<dbReference type="EMBL" id="LVYD01000092">
    <property type="protein sequence ID" value="OQP58856.1"/>
    <property type="molecule type" value="Genomic_DNA"/>
</dbReference>
<evidence type="ECO:0000313" key="2">
    <source>
        <dbReference type="EMBL" id="OQP58856.1"/>
    </source>
</evidence>
<name>A0A1V9FKV6_9BACT</name>